<gene>
    <name evidence="5" type="ORF">HF844_08255</name>
</gene>
<dbReference type="RefSeq" id="WP_168984543.1">
    <property type="nucleotide sequence ID" value="NZ_JABAGI010000016.1"/>
</dbReference>
<sequence length="518" mass="57251">MEEAILVSGRFVRRPTRQGNVFRQYGRERIMRRLGIVIPAYNVAFPLKRLLKQVGKQLTDDVAVVVVDDGSSDNTLQVAQQFESEAVRVLHKENGGVGSARNLGIEECDSEYIWFVDADDGIAPNAIAILLKAIGEKPSDCYLFGFDKLRGKSAETIVNSEAKSYDTSREMAGNFNRLFGENLLNPLWNKLFRKEIIEREDLRFSSISSGEDAEFVLRFLSRAQSMDVLTDVLYRYRLLSDTSSAHKSHPNYIGDHRQMFKALTDYCSTTGSSATAIKARWAAETAMGFRWNVFNGLEGKGKYRQFSKEVKLRQPEMEALIASLGDCPRQGGLRGLIARSVPLSYLFIKTRLFVANIQGGAREIMNNPGVLPKVLVATIRFGMWAEHIRPRILGLPFRLLHRLVELLFCKLLLNCDISVKAEIGQGLTIYHPYGIFVNSGAKIGRDFTCRAYTTIGNKGTDNERDGCPTIGDGVNVGVGAKIIGPITVGSNCSIGANAVVTHSFADGNVLVGIPAKAI</sequence>
<accession>A0A7X9RNJ5</accession>
<evidence type="ECO:0000259" key="4">
    <source>
        <dbReference type="Pfam" id="PF00535"/>
    </source>
</evidence>
<dbReference type="EMBL" id="JABAGI010000016">
    <property type="protein sequence ID" value="NME62776.1"/>
    <property type="molecule type" value="Genomic_DNA"/>
</dbReference>
<name>A0A7X9RNJ5_9BIFI</name>
<evidence type="ECO:0000313" key="5">
    <source>
        <dbReference type="EMBL" id="NME62776.1"/>
    </source>
</evidence>
<dbReference type="PANTHER" id="PTHR22916:SF51">
    <property type="entry name" value="GLYCOSYLTRANSFERASE EPSH-RELATED"/>
    <property type="match status" value="1"/>
</dbReference>
<dbReference type="AlphaFoldDB" id="A0A7X9RNJ5"/>
<dbReference type="InterPro" id="IPR045304">
    <property type="entry name" value="LbH_SAT"/>
</dbReference>
<dbReference type="Proteomes" id="UP000588369">
    <property type="component" value="Unassembled WGS sequence"/>
</dbReference>
<dbReference type="InterPro" id="IPR011004">
    <property type="entry name" value="Trimer_LpxA-like_sf"/>
</dbReference>
<organism evidence="5 6">
    <name type="scientific">Bifidobacterium thermophilum</name>
    <dbReference type="NCBI Taxonomy" id="33905"/>
    <lineage>
        <taxon>Bacteria</taxon>
        <taxon>Bacillati</taxon>
        <taxon>Actinomycetota</taxon>
        <taxon>Actinomycetes</taxon>
        <taxon>Bifidobacteriales</taxon>
        <taxon>Bifidobacteriaceae</taxon>
        <taxon>Bifidobacterium</taxon>
    </lineage>
</organism>
<comment type="similarity">
    <text evidence="1">Belongs to the transferase hexapeptide repeat family.</text>
</comment>
<evidence type="ECO:0000256" key="1">
    <source>
        <dbReference type="ARBA" id="ARBA00007274"/>
    </source>
</evidence>
<dbReference type="InterPro" id="IPR001451">
    <property type="entry name" value="Hexapep"/>
</dbReference>
<proteinExistence type="inferred from homology"/>
<dbReference type="PANTHER" id="PTHR22916">
    <property type="entry name" value="GLYCOSYLTRANSFERASE"/>
    <property type="match status" value="1"/>
</dbReference>
<dbReference type="InterPro" id="IPR001173">
    <property type="entry name" value="Glyco_trans_2-like"/>
</dbReference>
<protein>
    <submittedName>
        <fullName evidence="5">Glycosyltransferase</fullName>
    </submittedName>
</protein>
<evidence type="ECO:0000256" key="3">
    <source>
        <dbReference type="ARBA" id="ARBA00022679"/>
    </source>
</evidence>
<comment type="caution">
    <text evidence="5">The sequence shown here is derived from an EMBL/GenBank/DDBJ whole genome shotgun (WGS) entry which is preliminary data.</text>
</comment>
<dbReference type="InterPro" id="IPR029044">
    <property type="entry name" value="Nucleotide-diphossugar_trans"/>
</dbReference>
<dbReference type="Pfam" id="PF00132">
    <property type="entry name" value="Hexapep"/>
    <property type="match status" value="1"/>
</dbReference>
<dbReference type="CDD" id="cd00761">
    <property type="entry name" value="Glyco_tranf_GTA_type"/>
    <property type="match status" value="1"/>
</dbReference>
<evidence type="ECO:0000313" key="6">
    <source>
        <dbReference type="Proteomes" id="UP000588369"/>
    </source>
</evidence>
<dbReference type="Gene3D" id="2.160.10.10">
    <property type="entry name" value="Hexapeptide repeat proteins"/>
    <property type="match status" value="1"/>
</dbReference>
<dbReference type="Pfam" id="PF00535">
    <property type="entry name" value="Glycos_transf_2"/>
    <property type="match status" value="1"/>
</dbReference>
<reference evidence="5 6" key="1">
    <citation type="submission" date="2020-04" db="EMBL/GenBank/DDBJ databases">
        <authorList>
            <person name="Hitch T.C.A."/>
            <person name="Wylensek D."/>
            <person name="Clavel T."/>
        </authorList>
    </citation>
    <scope>NUCLEOTIDE SEQUENCE [LARGE SCALE GENOMIC DNA]</scope>
    <source>
        <strain evidence="5 6">BSM-130-P53-3C</strain>
    </source>
</reference>
<dbReference type="SUPFAM" id="SSF53448">
    <property type="entry name" value="Nucleotide-diphospho-sugar transferases"/>
    <property type="match status" value="1"/>
</dbReference>
<feature type="domain" description="Glycosyltransferase 2-like" evidence="4">
    <location>
        <begin position="36"/>
        <end position="198"/>
    </location>
</feature>
<evidence type="ECO:0000256" key="2">
    <source>
        <dbReference type="ARBA" id="ARBA00022676"/>
    </source>
</evidence>
<dbReference type="CDD" id="cd03354">
    <property type="entry name" value="LbH_SAT"/>
    <property type="match status" value="1"/>
</dbReference>
<dbReference type="SUPFAM" id="SSF51161">
    <property type="entry name" value="Trimeric LpxA-like enzymes"/>
    <property type="match status" value="1"/>
</dbReference>
<keyword evidence="2" id="KW-0328">Glycosyltransferase</keyword>
<keyword evidence="3 5" id="KW-0808">Transferase</keyword>
<dbReference type="GO" id="GO:0016757">
    <property type="term" value="F:glycosyltransferase activity"/>
    <property type="evidence" value="ECO:0007669"/>
    <property type="project" value="UniProtKB-KW"/>
</dbReference>
<dbReference type="Gene3D" id="3.90.550.10">
    <property type="entry name" value="Spore Coat Polysaccharide Biosynthesis Protein SpsA, Chain A"/>
    <property type="match status" value="1"/>
</dbReference>